<proteinExistence type="predicted"/>
<evidence type="ECO:0000313" key="2">
    <source>
        <dbReference type="EMBL" id="TYA74935.1"/>
    </source>
</evidence>
<evidence type="ECO:0000313" key="3">
    <source>
        <dbReference type="Proteomes" id="UP000323930"/>
    </source>
</evidence>
<organism evidence="2 3">
    <name type="scientific">Seonamhaeicola marinus</name>
    <dbReference type="NCBI Taxonomy" id="1912246"/>
    <lineage>
        <taxon>Bacteria</taxon>
        <taxon>Pseudomonadati</taxon>
        <taxon>Bacteroidota</taxon>
        <taxon>Flavobacteriia</taxon>
        <taxon>Flavobacteriales</taxon>
        <taxon>Flavobacteriaceae</taxon>
    </lineage>
</organism>
<feature type="domain" description="GTPase-associated system helical" evidence="1">
    <location>
        <begin position="6"/>
        <end position="424"/>
    </location>
</feature>
<comment type="caution">
    <text evidence="2">The sequence shown here is derived from an EMBL/GenBank/DDBJ whole genome shotgun (WGS) entry which is preliminary data.</text>
</comment>
<dbReference type="RefSeq" id="WP_148544180.1">
    <property type="nucleotide sequence ID" value="NZ_VSDQ01000679.1"/>
</dbReference>
<dbReference type="AlphaFoldDB" id="A0A5D0HUE0"/>
<dbReference type="EMBL" id="VSDQ01000679">
    <property type="protein sequence ID" value="TYA74935.1"/>
    <property type="molecule type" value="Genomic_DNA"/>
</dbReference>
<reference evidence="2 3" key="1">
    <citation type="submission" date="2019-08" db="EMBL/GenBank/DDBJ databases">
        <title>Seonamhaeicola sediminis sp. nov., isolated from marine sediment.</title>
        <authorList>
            <person name="Cao W.R."/>
        </authorList>
    </citation>
    <scope>NUCLEOTIDE SEQUENCE [LARGE SCALE GENOMIC DNA]</scope>
    <source>
        <strain evidence="2 3">B011</strain>
    </source>
</reference>
<name>A0A5D0HUE0_9FLAO</name>
<sequence>MSETILQTYLNNQFIKTSDSGNIASLKKAITEVVKRLEKKKQRIIPFTLVAIDPLISEEDPIVIEVEKIIIGKWSAFKNSVTATNDKSITYIRAVILQALSQIAKKDENSAAIIWLSARNAIKFYKLSNQENNVLSEFLLDFGNNLEISAQKAWSSNIDVKLPEFSVPEIEIKTTTISKKYITERLKAAAGHSTLDENESAIKYENANRYWANSNQNWTHDFGKIAGEALTLAINKALSTQNQAIKDSSGFVNKNMESLVPYIESIGNEISSGIDASNLRSKLLWWKESLFSNSLKVSYREIDPITSAVTMAIDLAEMVSPIYPLSLDYFLKETLKGLYPDEVDKEVDLSKFVEGSKKISNDCAELLTTKKSDIDERKLLFVALANNLSNDSYDVYSETGLSKDNKVTLGDLSVWLLHDLQAIKIANEK</sequence>
<keyword evidence="3" id="KW-1185">Reference proteome</keyword>
<dbReference type="OrthoDB" id="958025at2"/>
<gene>
    <name evidence="2" type="ORF">FUA24_16680</name>
</gene>
<accession>A0A5D0HUE0</accession>
<dbReference type="Proteomes" id="UP000323930">
    <property type="component" value="Unassembled WGS sequence"/>
</dbReference>
<evidence type="ECO:0000259" key="1">
    <source>
        <dbReference type="Pfam" id="PF19994"/>
    </source>
</evidence>
<protein>
    <recommendedName>
        <fullName evidence="1">GTPase-associated system helical domain-containing protein</fullName>
    </recommendedName>
</protein>
<dbReference type="Pfam" id="PF19994">
    <property type="entry name" value="GASH"/>
    <property type="match status" value="1"/>
</dbReference>
<dbReference type="InterPro" id="IPR045523">
    <property type="entry name" value="GASH"/>
</dbReference>